<name>A0AAW6T034_9BACI</name>
<sequence length="78" mass="8383">MFFFTPTVVNMLGFKVNTVDNSSVINAGPVQVVDQVTSYKRNQAFGEQNGDFSLVNLPLSSVVDPDVSDSATAKNSLI</sequence>
<reference evidence="1" key="1">
    <citation type="submission" date="2023-03" db="EMBL/GenBank/DDBJ databases">
        <title>Bacterial isolates from washroom surfaces on a university campus.</title>
        <authorList>
            <person name="Holman D.B."/>
            <person name="Gzyl K.E."/>
            <person name="Taheri A.E."/>
        </authorList>
    </citation>
    <scope>NUCLEOTIDE SEQUENCE</scope>
    <source>
        <strain evidence="1">RD03</strain>
    </source>
</reference>
<gene>
    <name evidence="1" type="ORF">P5X88_22735</name>
</gene>
<comment type="caution">
    <text evidence="1">The sequence shown here is derived from an EMBL/GenBank/DDBJ whole genome shotgun (WGS) entry which is preliminary data.</text>
</comment>
<dbReference type="RefSeq" id="WP_280618433.1">
    <property type="nucleotide sequence ID" value="NZ_JAROYP010000018.1"/>
</dbReference>
<accession>A0AAW6T034</accession>
<dbReference type="Proteomes" id="UP001159179">
    <property type="component" value="Unassembled WGS sequence"/>
</dbReference>
<dbReference type="AlphaFoldDB" id="A0AAW6T034"/>
<protein>
    <submittedName>
        <fullName evidence="1">Uncharacterized protein</fullName>
    </submittedName>
</protein>
<dbReference type="EMBL" id="JAROYP010000018">
    <property type="protein sequence ID" value="MDH5163760.1"/>
    <property type="molecule type" value="Genomic_DNA"/>
</dbReference>
<organism evidence="1 2">
    <name type="scientific">Heyndrickxia oleronia</name>
    <dbReference type="NCBI Taxonomy" id="38875"/>
    <lineage>
        <taxon>Bacteria</taxon>
        <taxon>Bacillati</taxon>
        <taxon>Bacillota</taxon>
        <taxon>Bacilli</taxon>
        <taxon>Bacillales</taxon>
        <taxon>Bacillaceae</taxon>
        <taxon>Heyndrickxia</taxon>
    </lineage>
</organism>
<evidence type="ECO:0000313" key="2">
    <source>
        <dbReference type="Proteomes" id="UP001159179"/>
    </source>
</evidence>
<proteinExistence type="predicted"/>
<evidence type="ECO:0000313" key="1">
    <source>
        <dbReference type="EMBL" id="MDH5163760.1"/>
    </source>
</evidence>